<protein>
    <submittedName>
        <fullName evidence="2">Uncharacterized protein</fullName>
    </submittedName>
</protein>
<feature type="compositionally biased region" description="Acidic residues" evidence="1">
    <location>
        <begin position="1"/>
        <end position="10"/>
    </location>
</feature>
<feature type="compositionally biased region" description="Polar residues" evidence="1">
    <location>
        <begin position="49"/>
        <end position="62"/>
    </location>
</feature>
<dbReference type="PANTHER" id="PTHR13400">
    <property type="entry name" value="CHEMOKINE C-C MOTIF RECEPTOR 1"/>
    <property type="match status" value="1"/>
</dbReference>
<keyword evidence="3" id="KW-1185">Reference proteome</keyword>
<evidence type="ECO:0000313" key="3">
    <source>
        <dbReference type="Proteomes" id="UP000325440"/>
    </source>
</evidence>
<dbReference type="PANTHER" id="PTHR13400:SF4">
    <property type="entry name" value="COILED-COIL DOMAIN-CONTAINING PROTEIN 28A-LIKE PROTEIN"/>
    <property type="match status" value="1"/>
</dbReference>
<feature type="region of interest" description="Disordered" evidence="1">
    <location>
        <begin position="1"/>
        <end position="97"/>
    </location>
</feature>
<accession>A0A5E4M5J9</accession>
<feature type="compositionally biased region" description="Polar residues" evidence="1">
    <location>
        <begin position="72"/>
        <end position="96"/>
    </location>
</feature>
<name>A0A5E4M5J9_9HEMI</name>
<sequence length="250" mass="28027">MSVEKEECELEQLVSSDEEPRPTNDVHITPPITPKPPPRAHSHTDSRTKTSSGSNKSPSVESQKNESHKSTAKLSSTSSIHQDKPQTQLSKDTSGTARLMSVNERLGRSSLHDYKPPRPPPPNFNKLQNKKVFSEQTMDRSCLHHCFLSDVTDVRQMEQALQQLLEDFHSGKLRAFGKDCSMEQMTAIREQQEHLAWLHFELGVRQDGSTPLSEQGIAKGTENMHSLMASLEQLSLSIEKLHSFSNSTSD</sequence>
<proteinExistence type="predicted"/>
<dbReference type="InterPro" id="IPR025271">
    <property type="entry name" value="CCDC28"/>
</dbReference>
<feature type="region of interest" description="Disordered" evidence="1">
    <location>
        <begin position="106"/>
        <end position="125"/>
    </location>
</feature>
<evidence type="ECO:0000256" key="1">
    <source>
        <dbReference type="SAM" id="MobiDB-lite"/>
    </source>
</evidence>
<dbReference type="Pfam" id="PF13270">
    <property type="entry name" value="CCDC28"/>
    <property type="match status" value="1"/>
</dbReference>
<feature type="compositionally biased region" description="Basic and acidic residues" evidence="1">
    <location>
        <begin position="106"/>
        <end position="116"/>
    </location>
</feature>
<gene>
    <name evidence="2" type="ORF">CINCED_3A012121</name>
</gene>
<dbReference type="EMBL" id="CABPRJ010000036">
    <property type="protein sequence ID" value="VVC26515.1"/>
    <property type="molecule type" value="Genomic_DNA"/>
</dbReference>
<evidence type="ECO:0000313" key="2">
    <source>
        <dbReference type="EMBL" id="VVC26515.1"/>
    </source>
</evidence>
<organism evidence="2 3">
    <name type="scientific">Cinara cedri</name>
    <dbReference type="NCBI Taxonomy" id="506608"/>
    <lineage>
        <taxon>Eukaryota</taxon>
        <taxon>Metazoa</taxon>
        <taxon>Ecdysozoa</taxon>
        <taxon>Arthropoda</taxon>
        <taxon>Hexapoda</taxon>
        <taxon>Insecta</taxon>
        <taxon>Pterygota</taxon>
        <taxon>Neoptera</taxon>
        <taxon>Paraneoptera</taxon>
        <taxon>Hemiptera</taxon>
        <taxon>Sternorrhyncha</taxon>
        <taxon>Aphidomorpha</taxon>
        <taxon>Aphidoidea</taxon>
        <taxon>Aphididae</taxon>
        <taxon>Lachninae</taxon>
        <taxon>Cinara</taxon>
    </lineage>
</organism>
<dbReference type="Proteomes" id="UP000325440">
    <property type="component" value="Unassembled WGS sequence"/>
</dbReference>
<reference evidence="2 3" key="1">
    <citation type="submission" date="2019-08" db="EMBL/GenBank/DDBJ databases">
        <authorList>
            <person name="Alioto T."/>
            <person name="Alioto T."/>
            <person name="Gomez Garrido J."/>
        </authorList>
    </citation>
    <scope>NUCLEOTIDE SEQUENCE [LARGE SCALE GENOMIC DNA]</scope>
</reference>
<dbReference type="OrthoDB" id="9977011at2759"/>
<dbReference type="AlphaFoldDB" id="A0A5E4M5J9"/>